<keyword evidence="3" id="KW-1185">Reference proteome</keyword>
<feature type="compositionally biased region" description="Acidic residues" evidence="1">
    <location>
        <begin position="32"/>
        <end position="48"/>
    </location>
</feature>
<evidence type="ECO:0000313" key="2">
    <source>
        <dbReference type="EMBL" id="GFY51835.1"/>
    </source>
</evidence>
<accession>A0A8X6XFQ8</accession>
<evidence type="ECO:0000313" key="3">
    <source>
        <dbReference type="Proteomes" id="UP000886998"/>
    </source>
</evidence>
<gene>
    <name evidence="2" type="ORF">TNIN_84231</name>
</gene>
<feature type="compositionally biased region" description="Polar residues" evidence="1">
    <location>
        <begin position="86"/>
        <end position="95"/>
    </location>
</feature>
<feature type="region of interest" description="Disordered" evidence="1">
    <location>
        <begin position="1"/>
        <end position="96"/>
    </location>
</feature>
<evidence type="ECO:0000256" key="1">
    <source>
        <dbReference type="SAM" id="MobiDB-lite"/>
    </source>
</evidence>
<dbReference type="AlphaFoldDB" id="A0A8X6XFQ8"/>
<feature type="compositionally biased region" description="Basic and acidic residues" evidence="1">
    <location>
        <begin position="7"/>
        <end position="31"/>
    </location>
</feature>
<protein>
    <submittedName>
        <fullName evidence="2">Uncharacterized protein</fullName>
    </submittedName>
</protein>
<dbReference type="Proteomes" id="UP000886998">
    <property type="component" value="Unassembled WGS sequence"/>
</dbReference>
<sequence length="107" mass="11846">MIIVALPEKKVDPLDIEKDKDSPNKPKRVDSSDTDDTDDTDDTSSEEEKEAKSASTNCDSCGSVLTADQVKSRRMLNTMDKRNQKDLSSSSSTPGNHIICYFIKNSM</sequence>
<comment type="caution">
    <text evidence="2">The sequence shown here is derived from an EMBL/GenBank/DDBJ whole genome shotgun (WGS) entry which is preliminary data.</text>
</comment>
<reference evidence="2" key="1">
    <citation type="submission" date="2020-08" db="EMBL/GenBank/DDBJ databases">
        <title>Multicomponent nature underlies the extraordinary mechanical properties of spider dragline silk.</title>
        <authorList>
            <person name="Kono N."/>
            <person name="Nakamura H."/>
            <person name="Mori M."/>
            <person name="Yoshida Y."/>
            <person name="Ohtoshi R."/>
            <person name="Malay A.D."/>
            <person name="Moran D.A.P."/>
            <person name="Tomita M."/>
            <person name="Numata K."/>
            <person name="Arakawa K."/>
        </authorList>
    </citation>
    <scope>NUCLEOTIDE SEQUENCE</scope>
</reference>
<name>A0A8X6XFQ8_9ARAC</name>
<proteinExistence type="predicted"/>
<organism evidence="2 3">
    <name type="scientific">Trichonephila inaurata madagascariensis</name>
    <dbReference type="NCBI Taxonomy" id="2747483"/>
    <lineage>
        <taxon>Eukaryota</taxon>
        <taxon>Metazoa</taxon>
        <taxon>Ecdysozoa</taxon>
        <taxon>Arthropoda</taxon>
        <taxon>Chelicerata</taxon>
        <taxon>Arachnida</taxon>
        <taxon>Araneae</taxon>
        <taxon>Araneomorphae</taxon>
        <taxon>Entelegynae</taxon>
        <taxon>Araneoidea</taxon>
        <taxon>Nephilidae</taxon>
        <taxon>Trichonephila</taxon>
        <taxon>Trichonephila inaurata</taxon>
    </lineage>
</organism>
<dbReference type="EMBL" id="BMAV01008339">
    <property type="protein sequence ID" value="GFY51835.1"/>
    <property type="molecule type" value="Genomic_DNA"/>
</dbReference>